<dbReference type="SUPFAM" id="SSF53383">
    <property type="entry name" value="PLP-dependent transferases"/>
    <property type="match status" value="1"/>
</dbReference>
<evidence type="ECO:0000256" key="5">
    <source>
        <dbReference type="ARBA" id="ARBA00023235"/>
    </source>
</evidence>
<dbReference type="InterPro" id="IPR004639">
    <property type="entry name" value="4pyrrol_synth_GluAld_NH2Trfase"/>
</dbReference>
<comment type="pathway">
    <text evidence="2">Porphyrin-containing compound metabolism; protoporphyrin-IX biosynthesis; 5-aminolevulinate from L-glutamyl-tRNA(Glu): step 2/2.</text>
</comment>
<evidence type="ECO:0000256" key="7">
    <source>
        <dbReference type="HAMAP-Rule" id="MF_00375"/>
    </source>
</evidence>
<reference evidence="8 9" key="1">
    <citation type="submission" date="2019-09" db="EMBL/GenBank/DDBJ databases">
        <authorList>
            <person name="Cremers G."/>
        </authorList>
    </citation>
    <scope>NUCLEOTIDE SEQUENCE [LARGE SCALE GENOMIC DNA]</scope>
    <source>
        <strain evidence="8">4A</strain>
    </source>
</reference>
<dbReference type="AlphaFoldDB" id="A0A5E6MHB8"/>
<evidence type="ECO:0000256" key="1">
    <source>
        <dbReference type="ARBA" id="ARBA00001933"/>
    </source>
</evidence>
<evidence type="ECO:0000256" key="6">
    <source>
        <dbReference type="ARBA" id="ARBA00023244"/>
    </source>
</evidence>
<dbReference type="InterPro" id="IPR015424">
    <property type="entry name" value="PyrdxlP-dep_Trfase"/>
</dbReference>
<dbReference type="GO" id="GO:0030170">
    <property type="term" value="F:pyridoxal phosphate binding"/>
    <property type="evidence" value="ECO:0007669"/>
    <property type="project" value="InterPro"/>
</dbReference>
<dbReference type="CDD" id="cd00610">
    <property type="entry name" value="OAT_like"/>
    <property type="match status" value="1"/>
</dbReference>
<dbReference type="Gene3D" id="3.40.640.10">
    <property type="entry name" value="Type I PLP-dependent aspartate aminotransferase-like (Major domain)"/>
    <property type="match status" value="1"/>
</dbReference>
<organism evidence="8 9">
    <name type="scientific">Methylacidimicrobium tartarophylax</name>
    <dbReference type="NCBI Taxonomy" id="1041768"/>
    <lineage>
        <taxon>Bacteria</taxon>
        <taxon>Pseudomonadati</taxon>
        <taxon>Verrucomicrobiota</taxon>
        <taxon>Methylacidimicrobium</taxon>
    </lineage>
</organism>
<keyword evidence="6 7" id="KW-0627">Porphyrin biosynthesis</keyword>
<dbReference type="FunFam" id="3.40.640.10:FF:000021">
    <property type="entry name" value="Glutamate-1-semialdehyde 2,1-aminomutase"/>
    <property type="match status" value="1"/>
</dbReference>
<proteinExistence type="inferred from homology"/>
<dbReference type="PANTHER" id="PTHR43713">
    <property type="entry name" value="GLUTAMATE-1-SEMIALDEHYDE 2,1-AMINOMUTASE"/>
    <property type="match status" value="1"/>
</dbReference>
<evidence type="ECO:0000256" key="2">
    <source>
        <dbReference type="ARBA" id="ARBA00004819"/>
    </source>
</evidence>
<dbReference type="Pfam" id="PF00202">
    <property type="entry name" value="Aminotran_3"/>
    <property type="match status" value="1"/>
</dbReference>
<dbReference type="Gene3D" id="3.90.1150.10">
    <property type="entry name" value="Aspartate Aminotransferase, domain 1"/>
    <property type="match status" value="1"/>
</dbReference>
<dbReference type="GO" id="GO:0006782">
    <property type="term" value="P:protoporphyrinogen IX biosynthetic process"/>
    <property type="evidence" value="ECO:0007669"/>
    <property type="project" value="UniProtKB-UniRule"/>
</dbReference>
<dbReference type="EMBL" id="CABFVA020000110">
    <property type="protein sequence ID" value="VVM07703.1"/>
    <property type="molecule type" value="Genomic_DNA"/>
</dbReference>
<accession>A0A5E6MHB8</accession>
<keyword evidence="7" id="KW-0963">Cytoplasm</keyword>
<protein>
    <recommendedName>
        <fullName evidence="7">Glutamate-1-semialdehyde 2,1-aminomutase</fullName>
        <shortName evidence="7">GSA</shortName>
        <ecNumber evidence="7">5.4.3.8</ecNumber>
    </recommendedName>
    <alternativeName>
        <fullName evidence="7">Glutamate-1-semialdehyde aminotransferase</fullName>
        <shortName evidence="7">GSA-AT</shortName>
    </alternativeName>
</protein>
<keyword evidence="4 7" id="KW-0663">Pyridoxal phosphate</keyword>
<dbReference type="HAMAP" id="MF_00375">
    <property type="entry name" value="HemL_aminotrans_3"/>
    <property type="match status" value="1"/>
</dbReference>
<dbReference type="GO" id="GO:0042286">
    <property type="term" value="F:glutamate-1-semialdehyde 2,1-aminomutase activity"/>
    <property type="evidence" value="ECO:0007669"/>
    <property type="project" value="UniProtKB-UniRule"/>
</dbReference>
<name>A0A5E6MHB8_9BACT</name>
<dbReference type="Proteomes" id="UP000334923">
    <property type="component" value="Unassembled WGS sequence"/>
</dbReference>
<keyword evidence="5 7" id="KW-0413">Isomerase</keyword>
<dbReference type="InterPro" id="IPR049704">
    <property type="entry name" value="Aminotrans_3_PPA_site"/>
</dbReference>
<dbReference type="UniPathway" id="UPA00251">
    <property type="reaction ID" value="UER00317"/>
</dbReference>
<evidence type="ECO:0000256" key="3">
    <source>
        <dbReference type="ARBA" id="ARBA00008981"/>
    </source>
</evidence>
<evidence type="ECO:0000313" key="9">
    <source>
        <dbReference type="Proteomes" id="UP000334923"/>
    </source>
</evidence>
<dbReference type="EC" id="5.4.3.8" evidence="7"/>
<comment type="cofactor">
    <cofactor evidence="1 7">
        <name>pyridoxal 5'-phosphate</name>
        <dbReference type="ChEBI" id="CHEBI:597326"/>
    </cofactor>
</comment>
<dbReference type="InterPro" id="IPR015422">
    <property type="entry name" value="PyrdxlP-dep_Trfase_small"/>
</dbReference>
<dbReference type="RefSeq" id="WP_142660715.1">
    <property type="nucleotide sequence ID" value="NZ_CABFVA020000110.1"/>
</dbReference>
<feature type="modified residue" description="N6-(pyridoxal phosphate)lysine" evidence="7">
    <location>
        <position position="267"/>
    </location>
</feature>
<dbReference type="InterPro" id="IPR005814">
    <property type="entry name" value="Aminotrans_3"/>
</dbReference>
<evidence type="ECO:0000256" key="4">
    <source>
        <dbReference type="ARBA" id="ARBA00022898"/>
    </source>
</evidence>
<dbReference type="InterPro" id="IPR015421">
    <property type="entry name" value="PyrdxlP-dep_Trfase_major"/>
</dbReference>
<sequence>MADRSSANLWKEAKELFPGGVNSPVRSFRAVGGAPFFAQRAGGATLWDTDGRPYLDYVCSWGALPLGHAHPAIESALREAIVEGTSFGVPNPREVQLAKTIRASVPSIEKLRMTSSGTESCMTAVRLARGFTGRNKILKFAGCYHGHSDSLLVKAGSGALTHGEPDSAGVPAALADLTVVLPWNDPVAARDLFTREGKEIAAVILEPVPANAGLLPPQPGFLNQIRELCDRYETLLIFDEVITGFRLSMGGAQERFAIRPDLTILGKIVGGGLPAAALGGRTDILERLAPEGDVYQAGTLSGNPLAMAAGLAQIEEMERCGAHKQLEELGMLLESEIRDLLRRRGERGVQFQRISSLFCLFFTDQPVCSLETALRSDRKRFARFFHSLLRQGIFFPPSPFETCFLSTAHSQADLEKTVVAIDQALKESQ</sequence>
<comment type="subunit">
    <text evidence="7">Homodimer.</text>
</comment>
<dbReference type="GO" id="GO:0008483">
    <property type="term" value="F:transaminase activity"/>
    <property type="evidence" value="ECO:0007669"/>
    <property type="project" value="InterPro"/>
</dbReference>
<gene>
    <name evidence="7 8" type="primary">hemL</name>
    <name evidence="8" type="ORF">MAMT_01868</name>
</gene>
<evidence type="ECO:0000313" key="8">
    <source>
        <dbReference type="EMBL" id="VVM07703.1"/>
    </source>
</evidence>
<dbReference type="OrthoDB" id="9807885at2"/>
<dbReference type="NCBIfam" id="TIGR00713">
    <property type="entry name" value="hemL"/>
    <property type="match status" value="1"/>
</dbReference>
<comment type="subcellular location">
    <subcellularLocation>
        <location evidence="7">Cytoplasm</location>
    </subcellularLocation>
</comment>
<dbReference type="PANTHER" id="PTHR43713:SF3">
    <property type="entry name" value="GLUTAMATE-1-SEMIALDEHYDE 2,1-AMINOMUTASE 1, CHLOROPLASTIC-RELATED"/>
    <property type="match status" value="1"/>
</dbReference>
<dbReference type="GO" id="GO:0005737">
    <property type="term" value="C:cytoplasm"/>
    <property type="evidence" value="ECO:0007669"/>
    <property type="project" value="UniProtKB-SubCell"/>
</dbReference>
<dbReference type="NCBIfam" id="NF000818">
    <property type="entry name" value="PRK00062.1"/>
    <property type="match status" value="1"/>
</dbReference>
<keyword evidence="9" id="KW-1185">Reference proteome</keyword>
<dbReference type="PROSITE" id="PS00600">
    <property type="entry name" value="AA_TRANSFER_CLASS_3"/>
    <property type="match status" value="1"/>
</dbReference>
<comment type="similarity">
    <text evidence="3 7">Belongs to the class-III pyridoxal-phosphate-dependent aminotransferase family. HemL subfamily.</text>
</comment>
<comment type="catalytic activity">
    <reaction evidence="7">
        <text>(S)-4-amino-5-oxopentanoate = 5-aminolevulinate</text>
        <dbReference type="Rhea" id="RHEA:14265"/>
        <dbReference type="ChEBI" id="CHEBI:57501"/>
        <dbReference type="ChEBI" id="CHEBI:356416"/>
        <dbReference type="EC" id="5.4.3.8"/>
    </reaction>
</comment>